<dbReference type="Gene3D" id="3.80.10.10">
    <property type="entry name" value="Ribonuclease Inhibitor"/>
    <property type="match status" value="2"/>
</dbReference>
<sequence>MGDRDRRIIVKDIWYTINSFQTTIKPTMQRGRSKSRPSLAAADFKFRYLNAVKSNPLQYLTQCRNGITSNIIIQVAEQVFDSLLSDQVVLPSSLDPYVGSYGTELFKINQSKLKFSPIEYATVFDGNVDSLPNDLNHLSIDHKSIKHVGFESTLRFKDLQTLFVTPTPGFYVDQVPRDVFLRLKHLRALSFRRSHIKELPNSKAIRGCFKLYELPKEFGNLTSLTHLDFDIIGHLDSMPHGMGNLTNLQTLSGFIVGKDYGRRIVELKDLVDLTGAFCISKIENVSSSEEAQEVDLSVDMRLYNCINCECLLPIGKLPALRFLWVDEMDKLERIDEHFCRGGEDQEYHAFPKLEELSIRCMPQLKEWAGAQNGDFPCLHKLQIKYCPELHSLPVLSCLDSLKRLELSYCPNISSFPDGKVFRSLEYLSIRHCSELTKNFKNEEGKYWGERAHVSRVFIDDEDIAHLKWLELRTFSYNFFPP</sequence>
<gene>
    <name evidence="3" type="ORF">PIB30_005382</name>
</gene>
<keyword evidence="4" id="KW-1185">Reference proteome</keyword>
<dbReference type="InterPro" id="IPR055414">
    <property type="entry name" value="LRR_R13L4/SHOC2-like"/>
</dbReference>
<proteinExistence type="predicted"/>
<dbReference type="Proteomes" id="UP001341840">
    <property type="component" value="Unassembled WGS sequence"/>
</dbReference>
<organism evidence="3 4">
    <name type="scientific">Stylosanthes scabra</name>
    <dbReference type="NCBI Taxonomy" id="79078"/>
    <lineage>
        <taxon>Eukaryota</taxon>
        <taxon>Viridiplantae</taxon>
        <taxon>Streptophyta</taxon>
        <taxon>Embryophyta</taxon>
        <taxon>Tracheophyta</taxon>
        <taxon>Spermatophyta</taxon>
        <taxon>Magnoliopsida</taxon>
        <taxon>eudicotyledons</taxon>
        <taxon>Gunneridae</taxon>
        <taxon>Pentapetalae</taxon>
        <taxon>rosids</taxon>
        <taxon>fabids</taxon>
        <taxon>Fabales</taxon>
        <taxon>Fabaceae</taxon>
        <taxon>Papilionoideae</taxon>
        <taxon>50 kb inversion clade</taxon>
        <taxon>dalbergioids sensu lato</taxon>
        <taxon>Dalbergieae</taxon>
        <taxon>Pterocarpus clade</taxon>
        <taxon>Stylosanthes</taxon>
    </lineage>
</organism>
<name>A0ABU6W3K0_9FABA</name>
<dbReference type="EMBL" id="JASCZI010181253">
    <property type="protein sequence ID" value="MED6179924.1"/>
    <property type="molecule type" value="Genomic_DNA"/>
</dbReference>
<evidence type="ECO:0000256" key="1">
    <source>
        <dbReference type="ARBA" id="ARBA00022737"/>
    </source>
</evidence>
<evidence type="ECO:0000313" key="4">
    <source>
        <dbReference type="Proteomes" id="UP001341840"/>
    </source>
</evidence>
<dbReference type="SUPFAM" id="SSF52058">
    <property type="entry name" value="L domain-like"/>
    <property type="match status" value="1"/>
</dbReference>
<dbReference type="PANTHER" id="PTHR47186">
    <property type="entry name" value="LEUCINE-RICH REPEAT-CONTAINING PROTEIN 57"/>
    <property type="match status" value="1"/>
</dbReference>
<dbReference type="InterPro" id="IPR032675">
    <property type="entry name" value="LRR_dom_sf"/>
</dbReference>
<dbReference type="Pfam" id="PF23598">
    <property type="entry name" value="LRR_14"/>
    <property type="match status" value="1"/>
</dbReference>
<evidence type="ECO:0000259" key="2">
    <source>
        <dbReference type="Pfam" id="PF23598"/>
    </source>
</evidence>
<feature type="domain" description="Disease resistance R13L4/SHOC-2-like LRR" evidence="2">
    <location>
        <begin position="182"/>
        <end position="437"/>
    </location>
</feature>
<reference evidence="3 4" key="1">
    <citation type="journal article" date="2023" name="Plants (Basel)">
        <title>Bridging the Gap: Combining Genomics and Transcriptomics Approaches to Understand Stylosanthes scabra, an Orphan Legume from the Brazilian Caatinga.</title>
        <authorList>
            <person name="Ferreira-Neto J.R.C."/>
            <person name="da Silva M.D."/>
            <person name="Binneck E."/>
            <person name="de Melo N.F."/>
            <person name="da Silva R.H."/>
            <person name="de Melo A.L.T.M."/>
            <person name="Pandolfi V."/>
            <person name="Bustamante F.O."/>
            <person name="Brasileiro-Vidal A.C."/>
            <person name="Benko-Iseppon A.M."/>
        </authorList>
    </citation>
    <scope>NUCLEOTIDE SEQUENCE [LARGE SCALE GENOMIC DNA]</scope>
    <source>
        <tissue evidence="3">Leaves</tissue>
    </source>
</reference>
<dbReference type="PANTHER" id="PTHR47186:SF24">
    <property type="entry name" value="DISEASE RESISTANCE RPP13-LIKE PROTEIN 1"/>
    <property type="match status" value="1"/>
</dbReference>
<accession>A0ABU6W3K0</accession>
<protein>
    <recommendedName>
        <fullName evidence="2">Disease resistance R13L4/SHOC-2-like LRR domain-containing protein</fullName>
    </recommendedName>
</protein>
<evidence type="ECO:0000313" key="3">
    <source>
        <dbReference type="EMBL" id="MED6179924.1"/>
    </source>
</evidence>
<comment type="caution">
    <text evidence="3">The sequence shown here is derived from an EMBL/GenBank/DDBJ whole genome shotgun (WGS) entry which is preliminary data.</text>
</comment>
<keyword evidence="1" id="KW-0677">Repeat</keyword>